<comment type="caution">
    <text evidence="2">The sequence shown here is derived from an EMBL/GenBank/DDBJ whole genome shotgun (WGS) entry which is preliminary data.</text>
</comment>
<sequence length="84" mass="9295">MDLGDIVDDAIYNFSRVYQQYALQGDASEDEREMAEKRASLSPSDEDLAAASSSSSKKRGSPKEKKNGFEKVNLLVGSDEEEIF</sequence>
<name>A0AA35TN93_GEOBA</name>
<evidence type="ECO:0000313" key="3">
    <source>
        <dbReference type="Proteomes" id="UP001174909"/>
    </source>
</evidence>
<evidence type="ECO:0000256" key="1">
    <source>
        <dbReference type="SAM" id="MobiDB-lite"/>
    </source>
</evidence>
<reference evidence="2" key="1">
    <citation type="submission" date="2023-03" db="EMBL/GenBank/DDBJ databases">
        <authorList>
            <person name="Steffen K."/>
            <person name="Cardenas P."/>
        </authorList>
    </citation>
    <scope>NUCLEOTIDE SEQUENCE</scope>
</reference>
<gene>
    <name evidence="2" type="ORF">GBAR_LOCUS28133</name>
</gene>
<organism evidence="2 3">
    <name type="scientific">Geodia barretti</name>
    <name type="common">Barrett's horny sponge</name>
    <dbReference type="NCBI Taxonomy" id="519541"/>
    <lineage>
        <taxon>Eukaryota</taxon>
        <taxon>Metazoa</taxon>
        <taxon>Porifera</taxon>
        <taxon>Demospongiae</taxon>
        <taxon>Heteroscleromorpha</taxon>
        <taxon>Tetractinellida</taxon>
        <taxon>Astrophorina</taxon>
        <taxon>Geodiidae</taxon>
        <taxon>Geodia</taxon>
    </lineage>
</organism>
<keyword evidence="3" id="KW-1185">Reference proteome</keyword>
<dbReference type="Proteomes" id="UP001174909">
    <property type="component" value="Unassembled WGS sequence"/>
</dbReference>
<proteinExistence type="predicted"/>
<evidence type="ECO:0000313" key="2">
    <source>
        <dbReference type="EMBL" id="CAI8051358.1"/>
    </source>
</evidence>
<dbReference type="AlphaFoldDB" id="A0AA35TN93"/>
<dbReference type="EMBL" id="CASHTH010003923">
    <property type="protein sequence ID" value="CAI8051358.1"/>
    <property type="molecule type" value="Genomic_DNA"/>
</dbReference>
<protein>
    <submittedName>
        <fullName evidence="2">Uncharacterized protein</fullName>
    </submittedName>
</protein>
<accession>A0AA35TN93</accession>
<feature type="region of interest" description="Disordered" evidence="1">
    <location>
        <begin position="25"/>
        <end position="84"/>
    </location>
</feature>